<evidence type="ECO:0000256" key="3">
    <source>
        <dbReference type="SAM" id="MobiDB-lite"/>
    </source>
</evidence>
<accession>A0A9P5JZH7</accession>
<evidence type="ECO:0000256" key="4">
    <source>
        <dbReference type="SAM" id="SignalP"/>
    </source>
</evidence>
<dbReference type="SUPFAM" id="SSF50630">
    <property type="entry name" value="Acid proteases"/>
    <property type="match status" value="1"/>
</dbReference>
<evidence type="ECO:0000259" key="5">
    <source>
        <dbReference type="PROSITE" id="PS51767"/>
    </source>
</evidence>
<dbReference type="InterPro" id="IPR034164">
    <property type="entry name" value="Pepsin-like_dom"/>
</dbReference>
<evidence type="ECO:0000256" key="1">
    <source>
        <dbReference type="ARBA" id="ARBA00007447"/>
    </source>
</evidence>
<dbReference type="PROSITE" id="PS51767">
    <property type="entry name" value="PEPTIDASE_A1"/>
    <property type="match status" value="1"/>
</dbReference>
<dbReference type="Pfam" id="PF00026">
    <property type="entry name" value="Asp"/>
    <property type="match status" value="1"/>
</dbReference>
<dbReference type="CDD" id="cd05471">
    <property type="entry name" value="pepsin_like"/>
    <property type="match status" value="1"/>
</dbReference>
<dbReference type="GO" id="GO:0006508">
    <property type="term" value="P:proteolysis"/>
    <property type="evidence" value="ECO:0007669"/>
    <property type="project" value="UniProtKB-KW"/>
</dbReference>
<feature type="compositionally biased region" description="Basic residues" evidence="3">
    <location>
        <begin position="90"/>
        <end position="103"/>
    </location>
</feature>
<dbReference type="PRINTS" id="PR00792">
    <property type="entry name" value="PEPSIN"/>
</dbReference>
<comment type="caution">
    <text evidence="6">The sequence shown here is derived from an EMBL/GenBank/DDBJ whole genome shotgun (WGS) entry which is preliminary data.</text>
</comment>
<reference evidence="6" key="2">
    <citation type="journal article" date="2020" name="Nat. Commun.">
        <title>Large-scale genome sequencing of mycorrhizal fungi provides insights into the early evolution of symbiotic traits.</title>
        <authorList>
            <person name="Miyauchi S."/>
            <person name="Kiss E."/>
            <person name="Kuo A."/>
            <person name="Drula E."/>
            <person name="Kohler A."/>
            <person name="Sanchez-Garcia M."/>
            <person name="Morin E."/>
            <person name="Andreopoulos B."/>
            <person name="Barry K.W."/>
            <person name="Bonito G."/>
            <person name="Buee M."/>
            <person name="Carver A."/>
            <person name="Chen C."/>
            <person name="Cichocki N."/>
            <person name="Clum A."/>
            <person name="Culley D."/>
            <person name="Crous P.W."/>
            <person name="Fauchery L."/>
            <person name="Girlanda M."/>
            <person name="Hayes R.D."/>
            <person name="Keri Z."/>
            <person name="LaButti K."/>
            <person name="Lipzen A."/>
            <person name="Lombard V."/>
            <person name="Magnuson J."/>
            <person name="Maillard F."/>
            <person name="Murat C."/>
            <person name="Nolan M."/>
            <person name="Ohm R.A."/>
            <person name="Pangilinan J."/>
            <person name="Pereira M.F."/>
            <person name="Perotto S."/>
            <person name="Peter M."/>
            <person name="Pfister S."/>
            <person name="Riley R."/>
            <person name="Sitrit Y."/>
            <person name="Stielow J.B."/>
            <person name="Szollosi G."/>
            <person name="Zifcakova L."/>
            <person name="Stursova M."/>
            <person name="Spatafora J.W."/>
            <person name="Tedersoo L."/>
            <person name="Vaario L.M."/>
            <person name="Yamada A."/>
            <person name="Yan M."/>
            <person name="Wang P."/>
            <person name="Xu J."/>
            <person name="Bruns T."/>
            <person name="Baldrian P."/>
            <person name="Vilgalys R."/>
            <person name="Dunand C."/>
            <person name="Henrissat B."/>
            <person name="Grigoriev I.V."/>
            <person name="Hibbett D."/>
            <person name="Nagy L.G."/>
            <person name="Martin F.M."/>
        </authorList>
    </citation>
    <scope>NUCLEOTIDE SEQUENCE</scope>
    <source>
        <strain evidence="6">Prilba</strain>
    </source>
</reference>
<reference evidence="6" key="1">
    <citation type="submission" date="2019-10" db="EMBL/GenBank/DDBJ databases">
        <authorList>
            <consortium name="DOE Joint Genome Institute"/>
            <person name="Kuo A."/>
            <person name="Miyauchi S."/>
            <person name="Kiss E."/>
            <person name="Drula E."/>
            <person name="Kohler A."/>
            <person name="Sanchez-Garcia M."/>
            <person name="Andreopoulos B."/>
            <person name="Barry K.W."/>
            <person name="Bonito G."/>
            <person name="Buee M."/>
            <person name="Carver A."/>
            <person name="Chen C."/>
            <person name="Cichocki N."/>
            <person name="Clum A."/>
            <person name="Culley D."/>
            <person name="Crous P.W."/>
            <person name="Fauchery L."/>
            <person name="Girlanda M."/>
            <person name="Hayes R."/>
            <person name="Keri Z."/>
            <person name="LaButti K."/>
            <person name="Lipzen A."/>
            <person name="Lombard V."/>
            <person name="Magnuson J."/>
            <person name="Maillard F."/>
            <person name="Morin E."/>
            <person name="Murat C."/>
            <person name="Nolan M."/>
            <person name="Ohm R."/>
            <person name="Pangilinan J."/>
            <person name="Pereira M."/>
            <person name="Perotto S."/>
            <person name="Peter M."/>
            <person name="Riley R."/>
            <person name="Sitrit Y."/>
            <person name="Stielow B."/>
            <person name="Szollosi G."/>
            <person name="Zifcakova L."/>
            <person name="Stursova M."/>
            <person name="Spatafora J.W."/>
            <person name="Tedersoo L."/>
            <person name="Vaario L.-M."/>
            <person name="Yamada A."/>
            <person name="Yan M."/>
            <person name="Wang P."/>
            <person name="Xu J."/>
            <person name="Bruns T."/>
            <person name="Baldrian P."/>
            <person name="Vilgalys R."/>
            <person name="Henrissat B."/>
            <person name="Grigoriev I.V."/>
            <person name="Hibbett D."/>
            <person name="Nagy L.G."/>
            <person name="Martin F.M."/>
        </authorList>
    </citation>
    <scope>NUCLEOTIDE SEQUENCE</scope>
    <source>
        <strain evidence="6">Prilba</strain>
    </source>
</reference>
<dbReference type="Proteomes" id="UP000759537">
    <property type="component" value="Unassembled WGS sequence"/>
</dbReference>
<dbReference type="PANTHER" id="PTHR47966">
    <property type="entry name" value="BETA-SITE APP-CLEAVING ENZYME, ISOFORM A-RELATED"/>
    <property type="match status" value="1"/>
</dbReference>
<feature type="active site" evidence="2">
    <location>
        <position position="140"/>
    </location>
</feature>
<dbReference type="Gene3D" id="2.40.70.10">
    <property type="entry name" value="Acid Proteases"/>
    <property type="match status" value="2"/>
</dbReference>
<keyword evidence="7" id="KW-1185">Reference proteome</keyword>
<evidence type="ECO:0000313" key="7">
    <source>
        <dbReference type="Proteomes" id="UP000759537"/>
    </source>
</evidence>
<keyword evidence="6" id="KW-0378">Hydrolase</keyword>
<protein>
    <submittedName>
        <fullName evidence="6">Acid protease</fullName>
    </submittedName>
</protein>
<comment type="similarity">
    <text evidence="1">Belongs to the peptidase A1 family.</text>
</comment>
<feature type="chain" id="PRO_5040475848" evidence="4">
    <location>
        <begin position="19"/>
        <end position="435"/>
    </location>
</feature>
<feature type="domain" description="Peptidase A1" evidence="5">
    <location>
        <begin position="122"/>
        <end position="432"/>
    </location>
</feature>
<sequence>MYFSFAVALAAFPFLVGAVPVENSRRDVLSIPLSKRWLSQLDVPPLPSLPGTRRKMTFVLPVLFAEKGGSLTKCVLRKLRRGFEASERNIRKRHPLAPKHGRSDKRSVPGNVPLTDFNEFMWYGTIQVGTPSKEYSVSIDTGSANLLLFGSSCQSCQGHTVYSPLNSTTAKDVGPSVNITYPFGNVNGTMFADTVYVGGFEASNGTVIVATEIDTNLNSTNFGADGVLGMGFSGLSPFNALFNASTVLEKLVDGGQLPEPVFGLVLAESNSELIIGGRNSSRYKGDLVYTAVNGSTGYWQTRLDNITINGNDTQISTTEAIIDTGNSLILGDQISIANIYAAIPGSSRMNDSDLWTFPCNTNASASIVFNNTPFEIPPNIFSIGKAREDLCIGAFAEFPAGANDTGYWILGDVFLRNVYTEFDYGNARVGFAQLA</sequence>
<dbReference type="EMBL" id="WHVB01000018">
    <property type="protein sequence ID" value="KAF8473668.1"/>
    <property type="molecule type" value="Genomic_DNA"/>
</dbReference>
<feature type="region of interest" description="Disordered" evidence="3">
    <location>
        <begin position="90"/>
        <end position="110"/>
    </location>
</feature>
<dbReference type="GO" id="GO:0004190">
    <property type="term" value="F:aspartic-type endopeptidase activity"/>
    <property type="evidence" value="ECO:0007669"/>
    <property type="project" value="InterPro"/>
</dbReference>
<name>A0A9P5JZH7_9AGAM</name>
<proteinExistence type="inferred from homology"/>
<keyword evidence="6" id="KW-0645">Protease</keyword>
<dbReference type="AlphaFoldDB" id="A0A9P5JZH7"/>
<feature type="signal peptide" evidence="4">
    <location>
        <begin position="1"/>
        <end position="18"/>
    </location>
</feature>
<dbReference type="InterPro" id="IPR021109">
    <property type="entry name" value="Peptidase_aspartic_dom_sf"/>
</dbReference>
<gene>
    <name evidence="6" type="ORF">DFH94DRAFT_806664</name>
</gene>
<keyword evidence="4" id="KW-0732">Signal</keyword>
<dbReference type="PANTHER" id="PTHR47966:SF57">
    <property type="entry name" value="PEPTIDASE A1 DOMAIN-CONTAINING PROTEIN"/>
    <property type="match status" value="1"/>
</dbReference>
<dbReference type="InterPro" id="IPR001461">
    <property type="entry name" value="Aspartic_peptidase_A1"/>
</dbReference>
<dbReference type="OrthoDB" id="15189at2759"/>
<dbReference type="InterPro" id="IPR033121">
    <property type="entry name" value="PEPTIDASE_A1"/>
</dbReference>
<evidence type="ECO:0000256" key="2">
    <source>
        <dbReference type="PIRSR" id="PIRSR601461-1"/>
    </source>
</evidence>
<feature type="active site" evidence="2">
    <location>
        <position position="323"/>
    </location>
</feature>
<organism evidence="6 7">
    <name type="scientific">Russula ochroleuca</name>
    <dbReference type="NCBI Taxonomy" id="152965"/>
    <lineage>
        <taxon>Eukaryota</taxon>
        <taxon>Fungi</taxon>
        <taxon>Dikarya</taxon>
        <taxon>Basidiomycota</taxon>
        <taxon>Agaricomycotina</taxon>
        <taxon>Agaricomycetes</taxon>
        <taxon>Russulales</taxon>
        <taxon>Russulaceae</taxon>
        <taxon>Russula</taxon>
    </lineage>
</organism>
<evidence type="ECO:0000313" key="6">
    <source>
        <dbReference type="EMBL" id="KAF8473668.1"/>
    </source>
</evidence>